<name>A0A2I0V6H3_9ASPA</name>
<evidence type="ECO:0000313" key="2">
    <source>
        <dbReference type="EMBL" id="PKU59018.1"/>
    </source>
</evidence>
<dbReference type="AlphaFoldDB" id="A0A2I0V6H3"/>
<proteinExistence type="predicted"/>
<organism evidence="2 3">
    <name type="scientific">Dendrobium catenatum</name>
    <dbReference type="NCBI Taxonomy" id="906689"/>
    <lineage>
        <taxon>Eukaryota</taxon>
        <taxon>Viridiplantae</taxon>
        <taxon>Streptophyta</taxon>
        <taxon>Embryophyta</taxon>
        <taxon>Tracheophyta</taxon>
        <taxon>Spermatophyta</taxon>
        <taxon>Magnoliopsida</taxon>
        <taxon>Liliopsida</taxon>
        <taxon>Asparagales</taxon>
        <taxon>Orchidaceae</taxon>
        <taxon>Epidendroideae</taxon>
        <taxon>Malaxideae</taxon>
        <taxon>Dendrobiinae</taxon>
        <taxon>Dendrobium</taxon>
    </lineage>
</organism>
<evidence type="ECO:0000313" key="3">
    <source>
        <dbReference type="Proteomes" id="UP000233837"/>
    </source>
</evidence>
<dbReference type="EMBL" id="KZ505632">
    <property type="protein sequence ID" value="PKU59018.1"/>
    <property type="molecule type" value="Genomic_DNA"/>
</dbReference>
<keyword evidence="3" id="KW-1185">Reference proteome</keyword>
<evidence type="ECO:0000256" key="1">
    <source>
        <dbReference type="SAM" id="MobiDB-lite"/>
    </source>
</evidence>
<protein>
    <submittedName>
        <fullName evidence="2">Uncharacterized protein</fullName>
    </submittedName>
</protein>
<reference evidence="2 3" key="1">
    <citation type="journal article" date="2016" name="Sci. Rep.">
        <title>The Dendrobium catenatum Lindl. genome sequence provides insights into polysaccharide synthase, floral development and adaptive evolution.</title>
        <authorList>
            <person name="Zhang G.Q."/>
            <person name="Xu Q."/>
            <person name="Bian C."/>
            <person name="Tsai W.C."/>
            <person name="Yeh C.M."/>
            <person name="Liu K.W."/>
            <person name="Yoshida K."/>
            <person name="Zhang L.S."/>
            <person name="Chang S.B."/>
            <person name="Chen F."/>
            <person name="Shi Y."/>
            <person name="Su Y.Y."/>
            <person name="Zhang Y.Q."/>
            <person name="Chen L.J."/>
            <person name="Yin Y."/>
            <person name="Lin M."/>
            <person name="Huang H."/>
            <person name="Deng H."/>
            <person name="Wang Z.W."/>
            <person name="Zhu S.L."/>
            <person name="Zhao X."/>
            <person name="Deng C."/>
            <person name="Niu S.C."/>
            <person name="Huang J."/>
            <person name="Wang M."/>
            <person name="Liu G.H."/>
            <person name="Yang H.J."/>
            <person name="Xiao X.J."/>
            <person name="Hsiao Y.Y."/>
            <person name="Wu W.L."/>
            <person name="Chen Y.Y."/>
            <person name="Mitsuda N."/>
            <person name="Ohme-Takagi M."/>
            <person name="Luo Y.B."/>
            <person name="Van de Peer Y."/>
            <person name="Liu Z.J."/>
        </authorList>
    </citation>
    <scope>NUCLEOTIDE SEQUENCE [LARGE SCALE GENOMIC DNA]</scope>
    <source>
        <tissue evidence="2">The whole plant</tissue>
    </source>
</reference>
<gene>
    <name evidence="2" type="ORF">MA16_Dca029218</name>
</gene>
<feature type="region of interest" description="Disordered" evidence="1">
    <location>
        <begin position="21"/>
        <end position="72"/>
    </location>
</feature>
<accession>A0A2I0V6H3</accession>
<feature type="compositionally biased region" description="Acidic residues" evidence="1">
    <location>
        <begin position="38"/>
        <end position="48"/>
    </location>
</feature>
<reference evidence="2 3" key="2">
    <citation type="journal article" date="2017" name="Nature">
        <title>The Apostasia genome and the evolution of orchids.</title>
        <authorList>
            <person name="Zhang G.Q."/>
            <person name="Liu K.W."/>
            <person name="Li Z."/>
            <person name="Lohaus R."/>
            <person name="Hsiao Y.Y."/>
            <person name="Niu S.C."/>
            <person name="Wang J.Y."/>
            <person name="Lin Y.C."/>
            <person name="Xu Q."/>
            <person name="Chen L.J."/>
            <person name="Yoshida K."/>
            <person name="Fujiwara S."/>
            <person name="Wang Z.W."/>
            <person name="Zhang Y.Q."/>
            <person name="Mitsuda N."/>
            <person name="Wang M."/>
            <person name="Liu G.H."/>
            <person name="Pecoraro L."/>
            <person name="Huang H.X."/>
            <person name="Xiao X.J."/>
            <person name="Lin M."/>
            <person name="Wu X.Y."/>
            <person name="Wu W.L."/>
            <person name="Chen Y.Y."/>
            <person name="Chang S.B."/>
            <person name="Sakamoto S."/>
            <person name="Ohme-Takagi M."/>
            <person name="Yagi M."/>
            <person name="Zeng S.J."/>
            <person name="Shen C.Y."/>
            <person name="Yeh C.M."/>
            <person name="Luo Y.B."/>
            <person name="Tsai W.C."/>
            <person name="Van de Peer Y."/>
            <person name="Liu Z.J."/>
        </authorList>
    </citation>
    <scope>NUCLEOTIDE SEQUENCE [LARGE SCALE GENOMIC DNA]</scope>
    <source>
        <tissue evidence="2">The whole plant</tissue>
    </source>
</reference>
<dbReference type="Proteomes" id="UP000233837">
    <property type="component" value="Unassembled WGS sequence"/>
</dbReference>
<sequence length="72" mass="8483">MSRVGLPSSPLQQDILLMGGQTSQQYTDVRQHQSELPPQDEEFIEEEQQLQRRRRRAPDRYTPGSRALPRHR</sequence>